<sequence>MDNHGGAFVSRAMMLGPFGDGWLKGMTFAVKDVFGIAGYVSGAGNPEWLRTGRAATRHSEAIVRLLAQGARLVGTTHTDELMYSLNGENAHYGTPVNPKAPGRIPGGSSSGSAVAVASGAVDFALGTDTGGSVRIPSAYCGVYGFRPTHGLVPADGVIPLAPRFDTVGWMARGPKELREVGAALIGGGSGSGAPPGSGFGRLLWASDVWALVDEPCREALLRFAPAIERTTSRSEWTDVATDGLAAWSDAFRVLQGLEAWKQHGEWIERSKPGFGDGIAQRFEWASKLTAADGERPERLRESASAALEALLGEDGLLVIPTAPGIAPLLRESGEQVEIARRITLMMTCVAGLTGLPQATLPLAEVDGCPVGLSVVGGRGQDLRVLEWVERVTIDLSERAGE</sequence>
<dbReference type="InterPro" id="IPR036928">
    <property type="entry name" value="AS_sf"/>
</dbReference>
<dbReference type="EMBL" id="JBHSMH010000054">
    <property type="protein sequence ID" value="MFC5470254.1"/>
    <property type="molecule type" value="Genomic_DNA"/>
</dbReference>
<dbReference type="Proteomes" id="UP001596105">
    <property type="component" value="Unassembled WGS sequence"/>
</dbReference>
<protein>
    <submittedName>
        <fullName evidence="2">Amidase</fullName>
        <ecNumber evidence="2">3.5.1.4</ecNumber>
    </submittedName>
</protein>
<gene>
    <name evidence="2" type="ORF">ACFPPD_16225</name>
</gene>
<evidence type="ECO:0000313" key="2">
    <source>
        <dbReference type="EMBL" id="MFC5470254.1"/>
    </source>
</evidence>
<evidence type="ECO:0000313" key="3">
    <source>
        <dbReference type="Proteomes" id="UP001596105"/>
    </source>
</evidence>
<feature type="domain" description="Amidase" evidence="1">
    <location>
        <begin position="295"/>
        <end position="385"/>
    </location>
</feature>
<name>A0ABW0LWL1_9BACL</name>
<feature type="domain" description="Amidase" evidence="1">
    <location>
        <begin position="21"/>
        <end position="179"/>
    </location>
</feature>
<dbReference type="SUPFAM" id="SSF75304">
    <property type="entry name" value="Amidase signature (AS) enzymes"/>
    <property type="match status" value="1"/>
</dbReference>
<dbReference type="Gene3D" id="3.90.1300.10">
    <property type="entry name" value="Amidase signature (AS) domain"/>
    <property type="match status" value="1"/>
</dbReference>
<reference evidence="3" key="1">
    <citation type="journal article" date="2019" name="Int. J. Syst. Evol. Microbiol.">
        <title>The Global Catalogue of Microorganisms (GCM) 10K type strain sequencing project: providing services to taxonomists for standard genome sequencing and annotation.</title>
        <authorList>
            <consortium name="The Broad Institute Genomics Platform"/>
            <consortium name="The Broad Institute Genome Sequencing Center for Infectious Disease"/>
            <person name="Wu L."/>
            <person name="Ma J."/>
        </authorList>
    </citation>
    <scope>NUCLEOTIDE SEQUENCE [LARGE SCALE GENOMIC DNA]</scope>
    <source>
        <strain evidence="3">CCUG 57113</strain>
    </source>
</reference>
<dbReference type="GO" id="GO:0004040">
    <property type="term" value="F:amidase activity"/>
    <property type="evidence" value="ECO:0007669"/>
    <property type="project" value="UniProtKB-EC"/>
</dbReference>
<evidence type="ECO:0000259" key="1">
    <source>
        <dbReference type="Pfam" id="PF01425"/>
    </source>
</evidence>
<dbReference type="RefSeq" id="WP_209748453.1">
    <property type="nucleotide sequence ID" value="NZ_JBHSMH010000054.1"/>
</dbReference>
<dbReference type="Pfam" id="PF01425">
    <property type="entry name" value="Amidase"/>
    <property type="match status" value="2"/>
</dbReference>
<keyword evidence="2" id="KW-0378">Hydrolase</keyword>
<dbReference type="PANTHER" id="PTHR46310">
    <property type="entry name" value="AMIDASE 1"/>
    <property type="match status" value="1"/>
</dbReference>
<dbReference type="NCBIfam" id="NF006169">
    <property type="entry name" value="PRK08310.1"/>
    <property type="match status" value="1"/>
</dbReference>
<keyword evidence="3" id="KW-1185">Reference proteome</keyword>
<proteinExistence type="predicted"/>
<dbReference type="PROSITE" id="PS00571">
    <property type="entry name" value="AMIDASES"/>
    <property type="match status" value="1"/>
</dbReference>
<dbReference type="PANTHER" id="PTHR46310:SF7">
    <property type="entry name" value="AMIDASE 1"/>
    <property type="match status" value="1"/>
</dbReference>
<dbReference type="InterPro" id="IPR020556">
    <property type="entry name" value="Amidase_CS"/>
</dbReference>
<dbReference type="EC" id="3.5.1.4" evidence="2"/>
<accession>A0ABW0LWL1</accession>
<comment type="caution">
    <text evidence="2">The sequence shown here is derived from an EMBL/GenBank/DDBJ whole genome shotgun (WGS) entry which is preliminary data.</text>
</comment>
<organism evidence="2 3">
    <name type="scientific">Cohnella suwonensis</name>
    <dbReference type="NCBI Taxonomy" id="696072"/>
    <lineage>
        <taxon>Bacteria</taxon>
        <taxon>Bacillati</taxon>
        <taxon>Bacillota</taxon>
        <taxon>Bacilli</taxon>
        <taxon>Bacillales</taxon>
        <taxon>Paenibacillaceae</taxon>
        <taxon>Cohnella</taxon>
    </lineage>
</organism>
<dbReference type="InterPro" id="IPR023631">
    <property type="entry name" value="Amidase_dom"/>
</dbReference>